<dbReference type="RefSeq" id="WP_251262263.1">
    <property type="nucleotide sequence ID" value="NZ_JAMQGP010000007.1"/>
</dbReference>
<sequence>MQDIIDDVTQYLSLTHEVKDPSGIIDIGDKFTLTFTITNTAPPRTNVSIPAIRFVGLYLSVYETRYARPHIEGSDTVSSAVGDDFFPSSIRAGESATVDMTFVAISAITNPVSLVIEKVADAIVNASLDFEEYFQISKEFEVSTNIFPRINVGRPSPVIDRPRRELP</sequence>
<reference evidence="1 2" key="1">
    <citation type="journal article" date="2013" name="Antonie Van Leeuwenhoek">
        <title>Echinimonas agarilytica gen. nov., sp. nov., a new gammaproteobacterium isolated from the sea urchin Strongylocentrotus intermedius.</title>
        <authorList>
            <person name="Nedashkovskaya O.I."/>
            <person name="Stenkova A.M."/>
            <person name="Zhukova N.V."/>
            <person name="Van Trappen S."/>
            <person name="Lee J.S."/>
            <person name="Kim S.B."/>
        </authorList>
    </citation>
    <scope>NUCLEOTIDE SEQUENCE [LARGE SCALE GENOMIC DNA]</scope>
    <source>
        <strain evidence="1 2">KMM 6351</strain>
    </source>
</reference>
<evidence type="ECO:0000313" key="2">
    <source>
        <dbReference type="Proteomes" id="UP001165393"/>
    </source>
</evidence>
<evidence type="ECO:0008006" key="3">
    <source>
        <dbReference type="Google" id="ProtNLM"/>
    </source>
</evidence>
<dbReference type="EMBL" id="JAMQGP010000007">
    <property type="protein sequence ID" value="MCM2680782.1"/>
    <property type="molecule type" value="Genomic_DNA"/>
</dbReference>
<name>A0AA42B8E9_9GAMM</name>
<gene>
    <name evidence="1" type="ORF">NAF29_14070</name>
</gene>
<keyword evidence="2" id="KW-1185">Reference proteome</keyword>
<accession>A0AA42B8E9</accession>
<organism evidence="1 2">
    <name type="scientific">Echinimonas agarilytica</name>
    <dbReference type="NCBI Taxonomy" id="1215918"/>
    <lineage>
        <taxon>Bacteria</taxon>
        <taxon>Pseudomonadati</taxon>
        <taxon>Pseudomonadota</taxon>
        <taxon>Gammaproteobacteria</taxon>
        <taxon>Alteromonadales</taxon>
        <taxon>Echinimonadaceae</taxon>
        <taxon>Echinimonas</taxon>
    </lineage>
</organism>
<protein>
    <recommendedName>
        <fullName evidence="3">DUF11 domain-containing protein</fullName>
    </recommendedName>
</protein>
<comment type="caution">
    <text evidence="1">The sequence shown here is derived from an EMBL/GenBank/DDBJ whole genome shotgun (WGS) entry which is preliminary data.</text>
</comment>
<evidence type="ECO:0000313" key="1">
    <source>
        <dbReference type="EMBL" id="MCM2680782.1"/>
    </source>
</evidence>
<proteinExistence type="predicted"/>
<dbReference type="Proteomes" id="UP001165393">
    <property type="component" value="Unassembled WGS sequence"/>
</dbReference>
<dbReference type="AlphaFoldDB" id="A0AA42B8E9"/>